<reference evidence="3 4" key="1">
    <citation type="submission" date="2013-04" db="EMBL/GenBank/DDBJ databases">
        <title>The Genome Sequence of Propionimicrobium lymphophilum ACS-093-V-SCH5.</title>
        <authorList>
            <consortium name="The Broad Institute Genomics Platform"/>
            <person name="Earl A."/>
            <person name="Ward D."/>
            <person name="Feldgarden M."/>
            <person name="Gevers D."/>
            <person name="Saerens B."/>
            <person name="Vaneechoutte M."/>
            <person name="Walker B."/>
            <person name="Young S."/>
            <person name="Zeng Q."/>
            <person name="Gargeya S."/>
            <person name="Fitzgerald M."/>
            <person name="Haas B."/>
            <person name="Abouelleil A."/>
            <person name="Allen A.W."/>
            <person name="Alvarado L."/>
            <person name="Arachchi H.M."/>
            <person name="Berlin A.M."/>
            <person name="Chapman S.B."/>
            <person name="Gainer-Dewar J."/>
            <person name="Goldberg J."/>
            <person name="Griggs A."/>
            <person name="Gujja S."/>
            <person name="Hansen M."/>
            <person name="Howarth C."/>
            <person name="Imamovic A."/>
            <person name="Ireland A."/>
            <person name="Larimer J."/>
            <person name="McCowan C."/>
            <person name="Murphy C."/>
            <person name="Pearson M."/>
            <person name="Poon T.W."/>
            <person name="Priest M."/>
            <person name="Roberts A."/>
            <person name="Saif S."/>
            <person name="Shea T."/>
            <person name="Sisk P."/>
            <person name="Sykes S."/>
            <person name="Wortman J."/>
            <person name="Nusbaum C."/>
            <person name="Birren B."/>
        </authorList>
    </citation>
    <scope>NUCLEOTIDE SEQUENCE [LARGE SCALE GENOMIC DNA]</scope>
    <source>
        <strain evidence="3 4">ACS-093-V-SCH5</strain>
    </source>
</reference>
<keyword evidence="1" id="KW-0175">Coiled coil</keyword>
<dbReference type="PANTHER" id="PTHR41386:SF1">
    <property type="entry name" value="MEMBRANE PROTEIN"/>
    <property type="match status" value="1"/>
</dbReference>
<feature type="coiled-coil region" evidence="1">
    <location>
        <begin position="111"/>
        <end position="138"/>
    </location>
</feature>
<proteinExistence type="predicted"/>
<comment type="caution">
    <text evidence="3">The sequence shown here is derived from an EMBL/GenBank/DDBJ whole genome shotgun (WGS) entry which is preliminary data.</text>
</comment>
<keyword evidence="4" id="KW-1185">Reference proteome</keyword>
<evidence type="ECO:0000313" key="3">
    <source>
        <dbReference type="EMBL" id="EPD32131.1"/>
    </source>
</evidence>
<dbReference type="HOGENOM" id="CLU_077948_0_1_11"/>
<organism evidence="3 4">
    <name type="scientific">Propionimicrobium lymphophilum ACS-093-V-SCH5</name>
    <dbReference type="NCBI Taxonomy" id="883161"/>
    <lineage>
        <taxon>Bacteria</taxon>
        <taxon>Bacillati</taxon>
        <taxon>Actinomycetota</taxon>
        <taxon>Actinomycetes</taxon>
        <taxon>Propionibacteriales</taxon>
        <taxon>Propionibacteriaceae</taxon>
        <taxon>Propionimicrobium</taxon>
    </lineage>
</organism>
<protein>
    <recommendedName>
        <fullName evidence="5">DUF1003 domain-containing protein</fullName>
    </recommendedName>
</protein>
<evidence type="ECO:0000256" key="2">
    <source>
        <dbReference type="SAM" id="Phobius"/>
    </source>
</evidence>
<accession>S2VZ57</accession>
<evidence type="ECO:0008006" key="5">
    <source>
        <dbReference type="Google" id="ProtNLM"/>
    </source>
</evidence>
<keyword evidence="2" id="KW-0472">Membrane</keyword>
<keyword evidence="2" id="KW-0812">Transmembrane</keyword>
<dbReference type="STRING" id="883161.HMPREF9306_01695"/>
<dbReference type="RefSeq" id="WP_016456506.1">
    <property type="nucleotide sequence ID" value="NZ_KE150269.1"/>
</dbReference>
<name>S2VZ57_9ACTN</name>
<gene>
    <name evidence="3" type="ORF">HMPREF9306_01695</name>
</gene>
<dbReference type="OrthoDB" id="9795736at2"/>
<evidence type="ECO:0000256" key="1">
    <source>
        <dbReference type="SAM" id="Coils"/>
    </source>
</evidence>
<dbReference type="PANTHER" id="PTHR41386">
    <property type="entry name" value="INTEGRAL MEMBRANE PROTEIN-RELATED"/>
    <property type="match status" value="1"/>
</dbReference>
<dbReference type="PATRIC" id="fig|883161.3.peg.1681"/>
<sequence length="168" mass="19483">MSEQTRLDTPGRTRGWKPKLKINSESFGQFAEWIARYMGSPSFLIWMSVFIVAWILWNTISPWQFDEAPSFIMLTLMLSIEAAYSAPLILLAQNRQEDRDRRSAQEDRRVAAQSRADMDFLAREIASLRNNVGELATRDFVRNEIRDQLRELLAELDKEDEPAQDDGN</sequence>
<dbReference type="Pfam" id="PF06210">
    <property type="entry name" value="DUF1003"/>
    <property type="match status" value="1"/>
</dbReference>
<dbReference type="EMBL" id="AGZR01000009">
    <property type="protein sequence ID" value="EPD32131.1"/>
    <property type="molecule type" value="Genomic_DNA"/>
</dbReference>
<feature type="transmembrane region" description="Helical" evidence="2">
    <location>
        <begin position="43"/>
        <end position="65"/>
    </location>
</feature>
<feature type="transmembrane region" description="Helical" evidence="2">
    <location>
        <begin position="71"/>
        <end position="92"/>
    </location>
</feature>
<keyword evidence="2" id="KW-1133">Transmembrane helix</keyword>
<evidence type="ECO:0000313" key="4">
    <source>
        <dbReference type="Proteomes" id="UP000014417"/>
    </source>
</evidence>
<dbReference type="Proteomes" id="UP000014417">
    <property type="component" value="Unassembled WGS sequence"/>
</dbReference>
<dbReference type="AlphaFoldDB" id="S2VZ57"/>
<dbReference type="InterPro" id="IPR010406">
    <property type="entry name" value="DUF1003"/>
</dbReference>